<sequence length="164" mass="18345">MRLQYYSFRPSGPLELHLRRKRAEFTTPILVARGWGRENTCLTLRTSVTNFGCSSAFDFGGITSSYSSCHPSTRGNMTSGVQIQGNTRVQLQQVIPGITIYLTHRPSFNKTDMHLDTRVAYEIGLTPPLNDSSPFPPPKQMKVVLTSVTRQGPLNKKEAPRTMT</sequence>
<dbReference type="AlphaFoldDB" id="A0A8T0FQN6"/>
<organism evidence="1 2">
    <name type="scientific">Argiope bruennichi</name>
    <name type="common">Wasp spider</name>
    <name type="synonym">Aranea bruennichi</name>
    <dbReference type="NCBI Taxonomy" id="94029"/>
    <lineage>
        <taxon>Eukaryota</taxon>
        <taxon>Metazoa</taxon>
        <taxon>Ecdysozoa</taxon>
        <taxon>Arthropoda</taxon>
        <taxon>Chelicerata</taxon>
        <taxon>Arachnida</taxon>
        <taxon>Araneae</taxon>
        <taxon>Araneomorphae</taxon>
        <taxon>Entelegynae</taxon>
        <taxon>Araneoidea</taxon>
        <taxon>Araneidae</taxon>
        <taxon>Argiope</taxon>
    </lineage>
</organism>
<reference evidence="1" key="1">
    <citation type="journal article" date="2020" name="bioRxiv">
        <title>Chromosome-level reference genome of the European wasp spider Argiope bruennichi: a resource for studies on range expansion and evolutionary adaptation.</title>
        <authorList>
            <person name="Sheffer M.M."/>
            <person name="Hoppe A."/>
            <person name="Krehenwinkel H."/>
            <person name="Uhl G."/>
            <person name="Kuss A.W."/>
            <person name="Jensen L."/>
            <person name="Jensen C."/>
            <person name="Gillespie R.G."/>
            <person name="Hoff K.J."/>
            <person name="Prost S."/>
        </authorList>
    </citation>
    <scope>NUCLEOTIDE SEQUENCE</scope>
</reference>
<keyword evidence="2" id="KW-1185">Reference proteome</keyword>
<protein>
    <submittedName>
        <fullName evidence="1">Uncharacterized protein</fullName>
    </submittedName>
</protein>
<evidence type="ECO:0000313" key="1">
    <source>
        <dbReference type="EMBL" id="KAF8793494.1"/>
    </source>
</evidence>
<reference evidence="1" key="2">
    <citation type="submission" date="2020-06" db="EMBL/GenBank/DDBJ databases">
        <authorList>
            <person name="Sheffer M."/>
        </authorList>
    </citation>
    <scope>NUCLEOTIDE SEQUENCE</scope>
</reference>
<gene>
    <name evidence="1" type="ORF">HNY73_004967</name>
</gene>
<name>A0A8T0FQN6_ARGBR</name>
<evidence type="ECO:0000313" key="2">
    <source>
        <dbReference type="Proteomes" id="UP000807504"/>
    </source>
</evidence>
<accession>A0A8T0FQN6</accession>
<dbReference type="Proteomes" id="UP000807504">
    <property type="component" value="Unassembled WGS sequence"/>
</dbReference>
<dbReference type="EMBL" id="JABXBU010000003">
    <property type="protein sequence ID" value="KAF8793494.1"/>
    <property type="molecule type" value="Genomic_DNA"/>
</dbReference>
<proteinExistence type="predicted"/>
<comment type="caution">
    <text evidence="1">The sequence shown here is derived from an EMBL/GenBank/DDBJ whole genome shotgun (WGS) entry which is preliminary data.</text>
</comment>